<evidence type="ECO:0000256" key="1">
    <source>
        <dbReference type="ARBA" id="ARBA00000085"/>
    </source>
</evidence>
<evidence type="ECO:0000313" key="10">
    <source>
        <dbReference type="Proteomes" id="UP001501436"/>
    </source>
</evidence>
<name>A0ABP9FLJ0_9SPHI</name>
<dbReference type="InterPro" id="IPR000700">
    <property type="entry name" value="PAS-assoc_C"/>
</dbReference>
<feature type="domain" description="PAC" evidence="8">
    <location>
        <begin position="471"/>
        <end position="523"/>
    </location>
</feature>
<evidence type="ECO:0000313" key="9">
    <source>
        <dbReference type="EMBL" id="GAA4906724.1"/>
    </source>
</evidence>
<dbReference type="CDD" id="cd00082">
    <property type="entry name" value="HisKA"/>
    <property type="match status" value="1"/>
</dbReference>
<organism evidence="9 10">
    <name type="scientific">Mucilaginibacter defluvii</name>
    <dbReference type="NCBI Taxonomy" id="1196019"/>
    <lineage>
        <taxon>Bacteria</taxon>
        <taxon>Pseudomonadati</taxon>
        <taxon>Bacteroidota</taxon>
        <taxon>Sphingobacteriia</taxon>
        <taxon>Sphingobacteriales</taxon>
        <taxon>Sphingobacteriaceae</taxon>
        <taxon>Mucilaginibacter</taxon>
    </lineage>
</organism>
<dbReference type="InterPro" id="IPR000014">
    <property type="entry name" value="PAS"/>
</dbReference>
<keyword evidence="10" id="KW-1185">Reference proteome</keyword>
<dbReference type="RefSeq" id="WP_345329505.1">
    <property type="nucleotide sequence ID" value="NZ_BAABJI010000001.1"/>
</dbReference>
<protein>
    <recommendedName>
        <fullName evidence="2">histidine kinase</fullName>
        <ecNumber evidence="2">2.7.13.3</ecNumber>
    </recommendedName>
</protein>
<dbReference type="SMART" id="SM00091">
    <property type="entry name" value="PAS"/>
    <property type="match status" value="5"/>
</dbReference>
<dbReference type="Pfam" id="PF02518">
    <property type="entry name" value="HATPase_c"/>
    <property type="match status" value="1"/>
</dbReference>
<evidence type="ECO:0000259" key="6">
    <source>
        <dbReference type="PROSITE" id="PS50109"/>
    </source>
</evidence>
<keyword evidence="4" id="KW-0808">Transferase</keyword>
<dbReference type="PRINTS" id="PR00344">
    <property type="entry name" value="BCTRLSENSOR"/>
</dbReference>
<dbReference type="SUPFAM" id="SSF55874">
    <property type="entry name" value="ATPase domain of HSP90 chaperone/DNA topoisomerase II/histidine kinase"/>
    <property type="match status" value="1"/>
</dbReference>
<dbReference type="Gene3D" id="1.10.287.130">
    <property type="match status" value="1"/>
</dbReference>
<dbReference type="NCBIfam" id="TIGR00229">
    <property type="entry name" value="sensory_box"/>
    <property type="match status" value="2"/>
</dbReference>
<keyword evidence="3" id="KW-0597">Phosphoprotein</keyword>
<dbReference type="InterPro" id="IPR005467">
    <property type="entry name" value="His_kinase_dom"/>
</dbReference>
<dbReference type="SMART" id="SM00387">
    <property type="entry name" value="HATPase_c"/>
    <property type="match status" value="1"/>
</dbReference>
<evidence type="ECO:0000259" key="8">
    <source>
        <dbReference type="PROSITE" id="PS50113"/>
    </source>
</evidence>
<dbReference type="Gene3D" id="3.30.450.20">
    <property type="entry name" value="PAS domain"/>
    <property type="match status" value="5"/>
</dbReference>
<dbReference type="PANTHER" id="PTHR43304">
    <property type="entry name" value="PHYTOCHROME-LIKE PROTEIN CPH1"/>
    <property type="match status" value="1"/>
</dbReference>
<dbReference type="SMART" id="SM00388">
    <property type="entry name" value="HisKA"/>
    <property type="match status" value="1"/>
</dbReference>
<dbReference type="SUPFAM" id="SSF47384">
    <property type="entry name" value="Homodimeric domain of signal transducing histidine kinase"/>
    <property type="match status" value="1"/>
</dbReference>
<evidence type="ECO:0000256" key="4">
    <source>
        <dbReference type="ARBA" id="ARBA00022679"/>
    </source>
</evidence>
<feature type="domain" description="PAC" evidence="8">
    <location>
        <begin position="604"/>
        <end position="655"/>
    </location>
</feature>
<dbReference type="InterPro" id="IPR001610">
    <property type="entry name" value="PAC"/>
</dbReference>
<dbReference type="Proteomes" id="UP001501436">
    <property type="component" value="Unassembled WGS sequence"/>
</dbReference>
<dbReference type="EC" id="2.7.13.3" evidence="2"/>
<dbReference type="InterPro" id="IPR036890">
    <property type="entry name" value="HATPase_C_sf"/>
</dbReference>
<feature type="domain" description="Histidine kinase" evidence="6">
    <location>
        <begin position="659"/>
        <end position="875"/>
    </location>
</feature>
<keyword evidence="5" id="KW-0418">Kinase</keyword>
<dbReference type="SMART" id="SM00086">
    <property type="entry name" value="PAC"/>
    <property type="match status" value="3"/>
</dbReference>
<dbReference type="Pfam" id="PF08447">
    <property type="entry name" value="PAS_3"/>
    <property type="match status" value="3"/>
</dbReference>
<dbReference type="CDD" id="cd00075">
    <property type="entry name" value="HATPase"/>
    <property type="match status" value="1"/>
</dbReference>
<feature type="domain" description="PAS" evidence="7">
    <location>
        <begin position="398"/>
        <end position="468"/>
    </location>
</feature>
<dbReference type="InterPro" id="IPR013656">
    <property type="entry name" value="PAS_4"/>
</dbReference>
<dbReference type="InterPro" id="IPR013655">
    <property type="entry name" value="PAS_fold_3"/>
</dbReference>
<comment type="caution">
    <text evidence="9">The sequence shown here is derived from an EMBL/GenBank/DDBJ whole genome shotgun (WGS) entry which is preliminary data.</text>
</comment>
<evidence type="ECO:0000259" key="7">
    <source>
        <dbReference type="PROSITE" id="PS50112"/>
    </source>
</evidence>
<dbReference type="InterPro" id="IPR004358">
    <property type="entry name" value="Sig_transdc_His_kin-like_C"/>
</dbReference>
<dbReference type="SUPFAM" id="SSF55785">
    <property type="entry name" value="PYP-like sensor domain (PAS domain)"/>
    <property type="match status" value="5"/>
</dbReference>
<dbReference type="PROSITE" id="PS50113">
    <property type="entry name" value="PAC"/>
    <property type="match status" value="2"/>
</dbReference>
<reference evidence="10" key="1">
    <citation type="journal article" date="2019" name="Int. J. Syst. Evol. Microbiol.">
        <title>The Global Catalogue of Microorganisms (GCM) 10K type strain sequencing project: providing services to taxonomists for standard genome sequencing and annotation.</title>
        <authorList>
            <consortium name="The Broad Institute Genomics Platform"/>
            <consortium name="The Broad Institute Genome Sequencing Center for Infectious Disease"/>
            <person name="Wu L."/>
            <person name="Ma J."/>
        </authorList>
    </citation>
    <scope>NUCLEOTIDE SEQUENCE [LARGE SCALE GENOMIC DNA]</scope>
    <source>
        <strain evidence="10">JCM 18283</strain>
    </source>
</reference>
<dbReference type="InterPro" id="IPR036097">
    <property type="entry name" value="HisK_dim/P_sf"/>
</dbReference>
<evidence type="ECO:0000256" key="2">
    <source>
        <dbReference type="ARBA" id="ARBA00012438"/>
    </source>
</evidence>
<sequence>MTGSTTPEPPVDNDIFRTLVEQSPTAVALYTGREMRIHIANDAMLRLWGKGPEVIGKILRDALPELEGQPFHDLLDNVYTSGLPYEATEDRADLIVDGRLQSFYYTFTYKPLKTSIGVVWGILNTATDVTELVLTRQKLRLSEESTRFALYAGELGTWDLDPLNNTITWDERCKELYGFPKDDVTTYDKVLSNIHPDDSGLVNEAVQRALDPESGADGEYFCEFRTIGASDGKIRWLRCKGKAYFDDHNVVYRFAGTAVDISGEILTNSENAKLLALIDNSSVFVALSTMAGYITYVNTFGREMVGIDGMEQARRVNTDYVMPGEMERITDDYTRDLAATGTWTGRVNYRHFKTGEAIPVDAKTIIVYDPITGEPSGRATIARDLRQELADKQALQESQHLLHNITSASPTSLWMADKDGNITYVNKTWLDWTGQTHDEVLKDGWLNAVADDDRTHLAKTFQSALKRRVSYETNFRLKGKNGKEIWCVAKGNPQYYNDGNFAGYIGSCTDITEETLIGKKLQQTNTELHEQINQFDFVTDFMPVQLWTASLNGDIDYVNRRLIDYLGVDGSNPDNRQWNFYVHPDDLQGTLKAWQDALSSGGTFQVEFRMRDAGGAYKWHLSRALPFYNEGHIVKWFGTNTDIDEHKQLQRQKDDFLGIASHELKTPVTSIKAYAQVLGAMLTKDGELNKAAMVTRMDNQINRLTNLIGDLLDVTKINSGKLQFNKTWFSLNSLVREVIDDLQHTTVKHTLVHDFADTGEIFSDRERISQVLVNLISNAIKYSPAEGEVIIRTQRQNNEFTVSVEDFGIGIAPDKHKRVFEQFYRVSGSKQHTFPGLGLGLYISSEIIKREGGKMWVNSIEGEGSTFHFSLPAEPVNNDFL</sequence>
<dbReference type="Pfam" id="PF08448">
    <property type="entry name" value="PAS_4"/>
    <property type="match status" value="1"/>
</dbReference>
<dbReference type="InterPro" id="IPR052162">
    <property type="entry name" value="Sensor_kinase/Photoreceptor"/>
</dbReference>
<accession>A0ABP9FLJ0</accession>
<dbReference type="PROSITE" id="PS50112">
    <property type="entry name" value="PAS"/>
    <property type="match status" value="2"/>
</dbReference>
<evidence type="ECO:0000256" key="5">
    <source>
        <dbReference type="ARBA" id="ARBA00022777"/>
    </source>
</evidence>
<evidence type="ECO:0000256" key="3">
    <source>
        <dbReference type="ARBA" id="ARBA00022553"/>
    </source>
</evidence>
<dbReference type="Pfam" id="PF00512">
    <property type="entry name" value="HisKA"/>
    <property type="match status" value="1"/>
</dbReference>
<proteinExistence type="predicted"/>
<comment type="catalytic activity">
    <reaction evidence="1">
        <text>ATP + protein L-histidine = ADP + protein N-phospho-L-histidine.</text>
        <dbReference type="EC" id="2.7.13.3"/>
    </reaction>
</comment>
<dbReference type="Gene3D" id="3.30.565.10">
    <property type="entry name" value="Histidine kinase-like ATPase, C-terminal domain"/>
    <property type="match status" value="1"/>
</dbReference>
<gene>
    <name evidence="9" type="ORF">GCM10023313_06820</name>
</gene>
<dbReference type="CDD" id="cd00130">
    <property type="entry name" value="PAS"/>
    <property type="match status" value="3"/>
</dbReference>
<dbReference type="InterPro" id="IPR035965">
    <property type="entry name" value="PAS-like_dom_sf"/>
</dbReference>
<feature type="domain" description="PAS" evidence="7">
    <location>
        <begin position="142"/>
        <end position="213"/>
    </location>
</feature>
<dbReference type="InterPro" id="IPR003661">
    <property type="entry name" value="HisK_dim/P_dom"/>
</dbReference>
<dbReference type="EMBL" id="BAABJI010000001">
    <property type="protein sequence ID" value="GAA4906724.1"/>
    <property type="molecule type" value="Genomic_DNA"/>
</dbReference>
<dbReference type="PROSITE" id="PS50109">
    <property type="entry name" value="HIS_KIN"/>
    <property type="match status" value="1"/>
</dbReference>
<dbReference type="PANTHER" id="PTHR43304:SF1">
    <property type="entry name" value="PAC DOMAIN-CONTAINING PROTEIN"/>
    <property type="match status" value="1"/>
</dbReference>
<dbReference type="InterPro" id="IPR003594">
    <property type="entry name" value="HATPase_dom"/>
</dbReference>